<dbReference type="InterPro" id="IPR003817">
    <property type="entry name" value="PS_Dcarbxylase"/>
</dbReference>
<evidence type="ECO:0000256" key="2">
    <source>
        <dbReference type="ARBA" id="ARBA00005189"/>
    </source>
</evidence>
<evidence type="ECO:0000256" key="6">
    <source>
        <dbReference type="ARBA" id="ARBA00023098"/>
    </source>
</evidence>
<evidence type="ECO:0000256" key="7">
    <source>
        <dbReference type="ARBA" id="ARBA00023145"/>
    </source>
</evidence>
<comment type="cofactor">
    <cofactor evidence="1">
        <name>pyruvate</name>
        <dbReference type="ChEBI" id="CHEBI:15361"/>
    </cofactor>
</comment>
<keyword evidence="11" id="KW-0670">Pyruvate</keyword>
<dbReference type="EMBL" id="AABTCC010000033">
    <property type="protein sequence ID" value="EAI8859861.1"/>
    <property type="molecule type" value="Genomic_DNA"/>
</dbReference>
<dbReference type="PANTHER" id="PTHR10067:SF6">
    <property type="entry name" value="PHOSPHATIDYLSERINE DECARBOXYLASE PROENZYME, MITOCHONDRIAL"/>
    <property type="match status" value="1"/>
</dbReference>
<dbReference type="Proteomes" id="UP000535509">
    <property type="component" value="Unassembled WGS sequence"/>
</dbReference>
<dbReference type="GO" id="GO:0006646">
    <property type="term" value="P:phosphatidylethanolamine biosynthetic process"/>
    <property type="evidence" value="ECO:0007669"/>
    <property type="project" value="UniProtKB-UniPathway"/>
</dbReference>
<comment type="caution">
    <text evidence="15">The sequence shown here is derived from an EMBL/GenBank/DDBJ whole genome shotgun (WGS) entry which is preliminary data.</text>
</comment>
<evidence type="ECO:0000256" key="4">
    <source>
        <dbReference type="ARBA" id="ARBA00022516"/>
    </source>
</evidence>
<evidence type="ECO:0000256" key="3">
    <source>
        <dbReference type="ARBA" id="ARBA00012243"/>
    </source>
</evidence>
<dbReference type="UniPathway" id="UPA00558"/>
<gene>
    <name evidence="15" type="ORF">AAH17_01470</name>
    <name evidence="16" type="ORF">AAH24_00685</name>
    <name evidence="13" type="ORF">BVH53_00040</name>
    <name evidence="14" type="ORF">CX802_08485</name>
</gene>
<dbReference type="RefSeq" id="WP_011732099.1">
    <property type="nucleotide sequence ID" value="NZ_AABUZP020000005.1"/>
</dbReference>
<sequence length="263" mass="30768">MNYNKFSNYFGLVAHYKFPKTIQNLINSWYIKKFNINMEEFKSADKYNSLNELFTRTLNKQRKLEDGFISPSDGICLECKKGDKQTAYSIKNYSYSINELLGKSLKKGELESQFEYINIYLSPKDYHHYHSPCDLDIMSLHYIPGKLFSVAKNWLEKVDNLYCKNERVILKAKLNNEKQIWLVFIGAWNVGKMKFDFEPRINTNIEAKAVYYEYSNLNLKKGDHIGNFELGSTIVMISEKNSIEYNVKADDTLKFGKNIGKIL</sequence>
<keyword evidence="5" id="KW-0210">Decarboxylase</keyword>
<dbReference type="Pfam" id="PF02666">
    <property type="entry name" value="PS_Dcarbxylase"/>
    <property type="match status" value="1"/>
</dbReference>
<proteinExistence type="predicted"/>
<keyword evidence="8" id="KW-0594">Phospholipid biosynthesis</keyword>
<keyword evidence="17" id="KW-1185">Reference proteome</keyword>
<evidence type="ECO:0000313" key="16">
    <source>
        <dbReference type="EMBL" id="EAK0467891.1"/>
    </source>
</evidence>
<organism evidence="15">
    <name type="scientific">Campylobacter fetus</name>
    <dbReference type="NCBI Taxonomy" id="196"/>
    <lineage>
        <taxon>Bacteria</taxon>
        <taxon>Pseudomonadati</taxon>
        <taxon>Campylobacterota</taxon>
        <taxon>Epsilonproteobacteria</taxon>
        <taxon>Campylobacterales</taxon>
        <taxon>Campylobacteraceae</taxon>
        <taxon>Campylobacter</taxon>
    </lineage>
</organism>
<keyword evidence="7" id="KW-0865">Zymogen</keyword>
<keyword evidence="6" id="KW-0443">Lipid metabolism</keyword>
<evidence type="ECO:0000256" key="1">
    <source>
        <dbReference type="ARBA" id="ARBA00001928"/>
    </source>
</evidence>
<dbReference type="AlphaFoldDB" id="A0A5L4MY97"/>
<evidence type="ECO:0000313" key="15">
    <source>
        <dbReference type="EMBL" id="EAK0452333.1"/>
    </source>
</evidence>
<dbReference type="NCBIfam" id="TIGR00163">
    <property type="entry name" value="PS_decarb"/>
    <property type="match status" value="1"/>
</dbReference>
<dbReference type="GO" id="GO:0004609">
    <property type="term" value="F:phosphatidylserine decarboxylase activity"/>
    <property type="evidence" value="ECO:0007669"/>
    <property type="project" value="UniProtKB-EC"/>
</dbReference>
<dbReference type="EMBL" id="AABQDW010000001">
    <property type="protein sequence ID" value="EAI5407104.1"/>
    <property type="molecule type" value="Genomic_DNA"/>
</dbReference>
<comment type="pathway">
    <text evidence="12">Phospholipid metabolism; phosphatidylethanolamine biosynthesis.</text>
</comment>
<dbReference type="EMBL" id="AACCXM010000001">
    <property type="protein sequence ID" value="EAK0467891.1"/>
    <property type="molecule type" value="Genomic_DNA"/>
</dbReference>
<dbReference type="EMBL" id="AACCXK010000002">
    <property type="protein sequence ID" value="EAK0452333.1"/>
    <property type="molecule type" value="Genomic_DNA"/>
</dbReference>
<dbReference type="InterPro" id="IPR033177">
    <property type="entry name" value="PSD-B"/>
</dbReference>
<evidence type="ECO:0000313" key="17">
    <source>
        <dbReference type="Proteomes" id="UP000535509"/>
    </source>
</evidence>
<accession>A0A5L4MY97</accession>
<dbReference type="NCBIfam" id="NF003038">
    <property type="entry name" value="PRK03934.1"/>
    <property type="match status" value="1"/>
</dbReference>
<dbReference type="Proteomes" id="UP000557842">
    <property type="component" value="Unassembled WGS sequence"/>
</dbReference>
<dbReference type="GeneID" id="61064979"/>
<evidence type="ECO:0000256" key="5">
    <source>
        <dbReference type="ARBA" id="ARBA00022793"/>
    </source>
</evidence>
<evidence type="ECO:0000313" key="18">
    <source>
        <dbReference type="Proteomes" id="UP000557842"/>
    </source>
</evidence>
<evidence type="ECO:0000313" key="14">
    <source>
        <dbReference type="EMBL" id="EAI8859861.1"/>
    </source>
</evidence>
<reference evidence="15 18" key="1">
    <citation type="submission" date="2018-05" db="EMBL/GenBank/DDBJ databases">
        <authorList>
            <consortium name="PulseNet: The National Subtyping Network for Foodborne Disease Surveillance"/>
            <person name="Tarr C.L."/>
            <person name="Trees E."/>
            <person name="Katz L.S."/>
            <person name="Carleton-Romer H.A."/>
            <person name="Stroika S."/>
            <person name="Kucerova Z."/>
            <person name="Roache K.F."/>
            <person name="Sabol A.L."/>
            <person name="Besser J."/>
            <person name="Gerner-Smidt P."/>
        </authorList>
    </citation>
    <scope>NUCLEOTIDE SEQUENCE</scope>
    <source>
        <strain evidence="15">2014D-0197</strain>
        <strain evidence="13 18">2016D-0221</strain>
        <strain evidence="16">D4313</strain>
        <strain evidence="14 17">PNUSAC001503</strain>
    </source>
</reference>
<evidence type="ECO:0000313" key="13">
    <source>
        <dbReference type="EMBL" id="EAI5407104.1"/>
    </source>
</evidence>
<dbReference type="OMA" id="KDYHHYH"/>
<dbReference type="EC" id="4.1.1.65" evidence="3"/>
<protein>
    <recommendedName>
        <fullName evidence="3">phosphatidylserine decarboxylase</fullName>
        <ecNumber evidence="3">4.1.1.65</ecNumber>
    </recommendedName>
</protein>
<comment type="pathway">
    <text evidence="2">Lipid metabolism.</text>
</comment>
<keyword evidence="9 15" id="KW-0456">Lyase</keyword>
<evidence type="ECO:0000256" key="9">
    <source>
        <dbReference type="ARBA" id="ARBA00023239"/>
    </source>
</evidence>
<keyword evidence="10" id="KW-1208">Phospholipid metabolism</keyword>
<dbReference type="PANTHER" id="PTHR10067">
    <property type="entry name" value="PHOSPHATIDYLSERINE DECARBOXYLASE"/>
    <property type="match status" value="1"/>
</dbReference>
<evidence type="ECO:0000256" key="10">
    <source>
        <dbReference type="ARBA" id="ARBA00023264"/>
    </source>
</evidence>
<name>A0A5L4MY97_CAMFE</name>
<evidence type="ECO:0000256" key="8">
    <source>
        <dbReference type="ARBA" id="ARBA00023209"/>
    </source>
</evidence>
<keyword evidence="4" id="KW-0444">Lipid biosynthesis</keyword>
<evidence type="ECO:0000256" key="12">
    <source>
        <dbReference type="ARBA" id="ARBA00024326"/>
    </source>
</evidence>
<evidence type="ECO:0000256" key="11">
    <source>
        <dbReference type="ARBA" id="ARBA00023317"/>
    </source>
</evidence>